<dbReference type="Gene3D" id="1.25.40.10">
    <property type="entry name" value="Tetratricopeptide repeat domain"/>
    <property type="match status" value="2"/>
</dbReference>
<keyword evidence="6" id="KW-1185">Reference proteome</keyword>
<comment type="similarity">
    <text evidence="1">Belongs to the CCM1 family.</text>
</comment>
<dbReference type="AlphaFoldDB" id="A0A8H6FJI2"/>
<accession>A0A8H6FJI2</accession>
<organism evidence="5 6">
    <name type="scientific">Letharia columbiana</name>
    <dbReference type="NCBI Taxonomy" id="112416"/>
    <lineage>
        <taxon>Eukaryota</taxon>
        <taxon>Fungi</taxon>
        <taxon>Dikarya</taxon>
        <taxon>Ascomycota</taxon>
        <taxon>Pezizomycotina</taxon>
        <taxon>Lecanoromycetes</taxon>
        <taxon>OSLEUM clade</taxon>
        <taxon>Lecanoromycetidae</taxon>
        <taxon>Lecanorales</taxon>
        <taxon>Lecanorineae</taxon>
        <taxon>Parmeliaceae</taxon>
        <taxon>Letharia</taxon>
    </lineage>
</organism>
<keyword evidence="2" id="KW-0677">Repeat</keyword>
<dbReference type="InterPro" id="IPR011990">
    <property type="entry name" value="TPR-like_helical_dom_sf"/>
</dbReference>
<evidence type="ECO:0000256" key="1">
    <source>
        <dbReference type="ARBA" id="ARBA00006192"/>
    </source>
</evidence>
<dbReference type="Proteomes" id="UP000578531">
    <property type="component" value="Unassembled WGS sequence"/>
</dbReference>
<sequence length="807" mass="91776">MYSRGCAYSILDGIACSAVIPRHGINCRFPCAPDLRQALPPGNHLGYQWISHRHSHAAVAEEEDKNQQDTGSGVAIRRVQSNNAYTAPILRPITFDQAQHDLEAESRETWERERFSDLIARFLPIQSASQKQDKRLQKFGKNKADKLFVNKLLKDKGLQSHDWRIALSILQQYYTPEEIDKVKNIDTFDPAPSLDQTPGSHAQHFDAGIEIQSPVRRVTSRSRDHRSFRLAHNISPPAEWSEAYLAVYVEALAESQRTQARVGWAEKPRLNGCTNIWEVVAAFEQVFYSTASQKSLSTKACNTALRFFYDHGMMAEARSLFIRMEDLKMHISTETCNILLRGSASQKDLHNFTFLLRKMTYRGFRPNEKTWTLFLQVNPSSTVRAVIVRKMADMNMLDKISIRRDVAAHMVHYEIVNHLGDGHNHHSFIDHMNSKYGIGWLSTTAGNRLLNEVAKCKSAAESLSLLYEMKEAGFVPDDISMNTLLRHCLPLRRHELAIRILEVFRYYYNLYPGPEAYEALFLQAWRSRLLNFSTVIWRSACIYGAVSHKMQDFVFQSLLTYTPALDKRVQSDDTVELSNFSRNEKFKKFAGRFVVGENGPRGAELSHAFDTSELDPQRRTLKWAQVLLESSLRLSRNCLLRHDLPRLLRQALTMDKTWAAEGLYKKDDWREMFPHAIAMLGFVSHGVISYVEISLRQSRLLEESDVGRNPCRVVKAGFSHERGKEDVRHGGSDLSQMPALNFLPAGCQDPFVVRLLLGACVKAPVDGGFEGVVAVGGFAYALLTTYGKLGTKGRANPRLDMKLKKFE</sequence>
<evidence type="ECO:0000256" key="3">
    <source>
        <dbReference type="ARBA" id="ARBA00044493"/>
    </source>
</evidence>
<evidence type="ECO:0000256" key="4">
    <source>
        <dbReference type="ARBA" id="ARBA00044511"/>
    </source>
</evidence>
<dbReference type="GeneID" id="59293009"/>
<dbReference type="OrthoDB" id="185373at2759"/>
<evidence type="ECO:0008006" key="7">
    <source>
        <dbReference type="Google" id="ProtNLM"/>
    </source>
</evidence>
<reference evidence="5 6" key="1">
    <citation type="journal article" date="2020" name="Genomics">
        <title>Complete, high-quality genomes from long-read metagenomic sequencing of two wolf lichen thalli reveals enigmatic genome architecture.</title>
        <authorList>
            <person name="McKenzie S.K."/>
            <person name="Walston R.F."/>
            <person name="Allen J.L."/>
        </authorList>
    </citation>
    <scope>NUCLEOTIDE SEQUENCE [LARGE SCALE GENOMIC DNA]</scope>
    <source>
        <strain evidence="5">WasteWater2</strain>
    </source>
</reference>
<name>A0A8H6FJI2_9LECA</name>
<evidence type="ECO:0000313" key="6">
    <source>
        <dbReference type="Proteomes" id="UP000578531"/>
    </source>
</evidence>
<dbReference type="PANTHER" id="PTHR47936:SF1">
    <property type="entry name" value="PENTATRICOPEPTIDE REPEAT-CONTAINING PROTEIN GUN1, CHLOROPLASTIC"/>
    <property type="match status" value="1"/>
</dbReference>
<dbReference type="GO" id="GO:0031930">
    <property type="term" value="P:mitochondria-nucleus signaling pathway"/>
    <property type="evidence" value="ECO:0007669"/>
    <property type="project" value="TreeGrafter"/>
</dbReference>
<comment type="function">
    <text evidence="3">Regulates mitochondrial small subunit maturation by controlling 15S rRNA 5'-end processing. Localizes to the 5' precursor of the 15S rRNA in a position that is subsequently occupied by mS47 in the mature yeast mtSSU. Uses structure and sequence-specific RNA recognition, binding to a single-stranded region of the precursor and specifically recognizing bases -6 to -1. The exchange of Ccm1 for mS47 is coupled to the irreversible removal of precursor rRNA that is accompanied by conformational changes of the mitoribosomal proteins uS5m and mS26. These conformational changes signal completion of 5'-end rRNA processing through protection of the mature 5'-end of the 15S rRNA and stabilization of mS47. The removal of the 5' precursor together with the dissociation of Ccm1 may be catalyzed by the 5'-3' exoribonuclease Pet127. Involved in the specific removal of group I introns in mitochondrial encoded transcripts.</text>
</comment>
<comment type="subunit">
    <text evidence="4">Binds to mitochondrial small subunit 15S rRNA.</text>
</comment>
<protein>
    <recommendedName>
        <fullName evidence="7">Pentatricopeptide repeat-containing protein</fullName>
    </recommendedName>
</protein>
<dbReference type="RefSeq" id="XP_037159912.1">
    <property type="nucleotide sequence ID" value="XM_037313247.1"/>
</dbReference>
<dbReference type="EMBL" id="JACCJC010000070">
    <property type="protein sequence ID" value="KAF6229720.1"/>
    <property type="molecule type" value="Genomic_DNA"/>
</dbReference>
<proteinExistence type="inferred from homology"/>
<evidence type="ECO:0000256" key="2">
    <source>
        <dbReference type="ARBA" id="ARBA00022737"/>
    </source>
</evidence>
<dbReference type="PANTHER" id="PTHR47936">
    <property type="entry name" value="PPR_LONG DOMAIN-CONTAINING PROTEIN"/>
    <property type="match status" value="1"/>
</dbReference>
<comment type="caution">
    <text evidence="5">The sequence shown here is derived from an EMBL/GenBank/DDBJ whole genome shotgun (WGS) entry which is preliminary data.</text>
</comment>
<evidence type="ECO:0000313" key="5">
    <source>
        <dbReference type="EMBL" id="KAF6229720.1"/>
    </source>
</evidence>
<gene>
    <name evidence="5" type="ORF">HO173_011367</name>
</gene>